<gene>
    <name evidence="2" type="ORF">WH47_00078</name>
</gene>
<feature type="region of interest" description="Disordered" evidence="1">
    <location>
        <begin position="437"/>
        <end position="468"/>
    </location>
</feature>
<evidence type="ECO:0000313" key="2">
    <source>
        <dbReference type="EMBL" id="KOC71321.1"/>
    </source>
</evidence>
<dbReference type="OrthoDB" id="1906921at2759"/>
<dbReference type="Proteomes" id="UP000053825">
    <property type="component" value="Unassembled WGS sequence"/>
</dbReference>
<feature type="compositionally biased region" description="Polar residues" evidence="1">
    <location>
        <begin position="451"/>
        <end position="463"/>
    </location>
</feature>
<reference evidence="2 3" key="1">
    <citation type="submission" date="2015-07" db="EMBL/GenBank/DDBJ databases">
        <title>The genome of Habropoda laboriosa.</title>
        <authorList>
            <person name="Pan H."/>
            <person name="Kapheim K."/>
        </authorList>
    </citation>
    <scope>NUCLEOTIDE SEQUENCE [LARGE SCALE GENOMIC DNA]</scope>
    <source>
        <strain evidence="2">0110345459</strain>
    </source>
</reference>
<dbReference type="EMBL" id="KQ414572">
    <property type="protein sequence ID" value="KOC71321.1"/>
    <property type="molecule type" value="Genomic_DNA"/>
</dbReference>
<dbReference type="STRING" id="597456.A0A0L7RKP6"/>
<organism evidence="2 3">
    <name type="scientific">Habropoda laboriosa</name>
    <dbReference type="NCBI Taxonomy" id="597456"/>
    <lineage>
        <taxon>Eukaryota</taxon>
        <taxon>Metazoa</taxon>
        <taxon>Ecdysozoa</taxon>
        <taxon>Arthropoda</taxon>
        <taxon>Hexapoda</taxon>
        <taxon>Insecta</taxon>
        <taxon>Pterygota</taxon>
        <taxon>Neoptera</taxon>
        <taxon>Endopterygota</taxon>
        <taxon>Hymenoptera</taxon>
        <taxon>Apocrita</taxon>
        <taxon>Aculeata</taxon>
        <taxon>Apoidea</taxon>
        <taxon>Anthophila</taxon>
        <taxon>Apidae</taxon>
        <taxon>Habropoda</taxon>
    </lineage>
</organism>
<proteinExistence type="predicted"/>
<feature type="compositionally biased region" description="Polar residues" evidence="1">
    <location>
        <begin position="238"/>
        <end position="250"/>
    </location>
</feature>
<feature type="compositionally biased region" description="Polar residues" evidence="1">
    <location>
        <begin position="520"/>
        <end position="536"/>
    </location>
</feature>
<feature type="region of interest" description="Disordered" evidence="1">
    <location>
        <begin position="500"/>
        <end position="557"/>
    </location>
</feature>
<evidence type="ECO:0000256" key="1">
    <source>
        <dbReference type="SAM" id="MobiDB-lite"/>
    </source>
</evidence>
<dbReference type="PANTHER" id="PTHR21477">
    <property type="entry name" value="ZGC:172139"/>
    <property type="match status" value="1"/>
</dbReference>
<evidence type="ECO:0000313" key="3">
    <source>
        <dbReference type="Proteomes" id="UP000053825"/>
    </source>
</evidence>
<dbReference type="InterPro" id="IPR019141">
    <property type="entry name" value="DUF2045"/>
</dbReference>
<feature type="compositionally biased region" description="Basic and acidic residues" evidence="1">
    <location>
        <begin position="365"/>
        <end position="388"/>
    </location>
</feature>
<dbReference type="AlphaFoldDB" id="A0A0L7RKP6"/>
<feature type="region of interest" description="Disordered" evidence="1">
    <location>
        <begin position="277"/>
        <end position="391"/>
    </location>
</feature>
<keyword evidence="3" id="KW-1185">Reference proteome</keyword>
<dbReference type="PANTHER" id="PTHR21477:SF13">
    <property type="entry name" value="KIAA0930"/>
    <property type="match status" value="1"/>
</dbReference>
<feature type="region of interest" description="Disordered" evidence="1">
    <location>
        <begin position="230"/>
        <end position="250"/>
    </location>
</feature>
<dbReference type="Pfam" id="PF09741">
    <property type="entry name" value="DUF2045"/>
    <property type="match status" value="1"/>
</dbReference>
<feature type="compositionally biased region" description="Basic and acidic residues" evidence="1">
    <location>
        <begin position="500"/>
        <end position="519"/>
    </location>
</feature>
<sequence>MATLAGSSTSGLSRPPTMLEQLLEEINFQRTKELRQMLKDDSGFVILQGTTYWTDLFVRHFLFQAENTIDGDDLLFFVRKKHVKTSSRYLPKFETEVDVFRKDSKKLPIGDPDIDWEETVYLNLVVHQFDYTLTLAICTRTSPKELQVLRRHSQKVYASPSRRRMDAKGDLEEMTYPHICFMVDNFDEVFCDILVRDGEMVCVELVASDREGAIQGVIFLGKGHAEMAVTKPKGSGAETPTSEPGYSATDSLWDADWDDAEELFMYRHQRRLSDPSANLNNFVRGGWRTKPDTAATKARSENEGLDSMANGLSEIEAGDVRDADLQDSSWGGRGSPGNHRSPNARRRRDPILPGRQPRPKQKQRNSRERAGNENDSSPSREEAYHETHGLQNHQHNHIEVGSEILVPAAACLTDDNVRQKLDAGAILVHGKEELPLGYDEPDNSRKRRPYSTGQISQERMNNLENDEEHRRLSDDEVVRVRRIDGRRRLGLRSTSFKHEDYYTGRNKNKNEEQLRDKNANSRITRGNLTTHRQSATLPRRRRRRALSGSFAGNPLPPHRVTPDGTAIYYWCELPRRPGSQELDDGAYNPLWTMRGFTQTFHFWKETRRAQSVPLNAFLTYITLPWWSIAKDILDHREGPILTF</sequence>
<accession>A0A0L7RKP6</accession>
<name>A0A0L7RKP6_9HYME</name>
<protein>
    <submittedName>
        <fullName evidence="2">Uncharacterized protein KIAA0930</fullName>
    </submittedName>
</protein>